<dbReference type="EMBL" id="CP000113">
    <property type="protein sequence ID" value="ABF89529.1"/>
    <property type="molecule type" value="Genomic_DNA"/>
</dbReference>
<dbReference type="KEGG" id="mxa:MXAN_2511"/>
<name>Q1D9E3_MYXXD</name>
<dbReference type="EnsemblBacteria" id="ABF89529">
    <property type="protein sequence ID" value="ABF89529"/>
    <property type="gene ID" value="MXAN_2511"/>
</dbReference>
<sequence>MRCGGMMNDMADRWIQRVTLAAMVAMAAALLTVGARLYGPQQPRPPAGAADSVRTP</sequence>
<reference evidence="1 2" key="1">
    <citation type="journal article" date="2006" name="Proc. Natl. Acad. Sci. U.S.A.">
        <title>Evolution of sensory complexity recorded in a myxobacterial genome.</title>
        <authorList>
            <person name="Goldman B.S."/>
            <person name="Nierman W.C."/>
            <person name="Kaiser D."/>
            <person name="Slater S.C."/>
            <person name="Durkin A.S."/>
            <person name="Eisen J.A."/>
            <person name="Ronning C.M."/>
            <person name="Barbazuk W.B."/>
            <person name="Blanchard M."/>
            <person name="Field C."/>
            <person name="Halling C."/>
            <person name="Hinkle G."/>
            <person name="Iartchuk O."/>
            <person name="Kim H.S."/>
            <person name="Mackenzie C."/>
            <person name="Madupu R."/>
            <person name="Miller N."/>
            <person name="Shvartsbeyn A."/>
            <person name="Sullivan S.A."/>
            <person name="Vaudin M."/>
            <person name="Wiegand R."/>
            <person name="Kaplan H.B."/>
        </authorList>
    </citation>
    <scope>NUCLEOTIDE SEQUENCE [LARGE SCALE GENOMIC DNA]</scope>
    <source>
        <strain evidence="2">DK1622</strain>
    </source>
</reference>
<gene>
    <name evidence="1" type="ordered locus">MXAN_2511</name>
</gene>
<organism evidence="1 2">
    <name type="scientific">Myxococcus xanthus (strain DK1622)</name>
    <dbReference type="NCBI Taxonomy" id="246197"/>
    <lineage>
        <taxon>Bacteria</taxon>
        <taxon>Pseudomonadati</taxon>
        <taxon>Myxococcota</taxon>
        <taxon>Myxococcia</taxon>
        <taxon>Myxococcales</taxon>
        <taxon>Cystobacterineae</taxon>
        <taxon>Myxococcaceae</taxon>
        <taxon>Myxococcus</taxon>
    </lineage>
</organism>
<proteinExistence type="predicted"/>
<dbReference type="STRING" id="246197.MXAN_2511"/>
<dbReference type="HOGENOM" id="CLU_214924_0_0_7"/>
<protein>
    <submittedName>
        <fullName evidence="1">Uncharacterized protein</fullName>
    </submittedName>
</protein>
<evidence type="ECO:0000313" key="1">
    <source>
        <dbReference type="EMBL" id="ABF89529.1"/>
    </source>
</evidence>
<dbReference type="AlphaFoldDB" id="Q1D9E3"/>
<accession>Q1D9E3</accession>
<keyword evidence="2" id="KW-1185">Reference proteome</keyword>
<evidence type="ECO:0000313" key="2">
    <source>
        <dbReference type="Proteomes" id="UP000002402"/>
    </source>
</evidence>
<dbReference type="Proteomes" id="UP000002402">
    <property type="component" value="Chromosome"/>
</dbReference>